<dbReference type="EMBL" id="DPMF01000230">
    <property type="protein sequence ID" value="HCV81294.1"/>
    <property type="molecule type" value="Genomic_DNA"/>
</dbReference>
<dbReference type="Proteomes" id="UP000264330">
    <property type="component" value="Unassembled WGS sequence"/>
</dbReference>
<evidence type="ECO:0000313" key="1">
    <source>
        <dbReference type="EMBL" id="HCV81294.1"/>
    </source>
</evidence>
<accession>A0A3D5J023</accession>
<gene>
    <name evidence="1" type="ORF">DGQ38_09615</name>
</gene>
<comment type="caution">
    <text evidence="1">The sequence shown here is derived from an EMBL/GenBank/DDBJ whole genome shotgun (WGS) entry which is preliminary data.</text>
</comment>
<evidence type="ECO:0000313" key="2">
    <source>
        <dbReference type="Proteomes" id="UP000264330"/>
    </source>
</evidence>
<dbReference type="AlphaFoldDB" id="A0A3D5J023"/>
<dbReference type="RefSeq" id="WP_013072773.1">
    <property type="nucleotide sequence ID" value="NZ_JAJGNW010000010.1"/>
</dbReference>
<evidence type="ECO:0008006" key="3">
    <source>
        <dbReference type="Google" id="ProtNLM"/>
    </source>
</evidence>
<reference evidence="1 2" key="1">
    <citation type="journal article" date="2018" name="Nat. Biotechnol.">
        <title>A standardized bacterial taxonomy based on genome phylogeny substantially revises the tree of life.</title>
        <authorList>
            <person name="Parks D.H."/>
            <person name="Chuvochina M."/>
            <person name="Waite D.W."/>
            <person name="Rinke C."/>
            <person name="Skarshewski A."/>
            <person name="Chaumeil P.A."/>
            <person name="Hugenholtz P."/>
        </authorList>
    </citation>
    <scope>NUCLEOTIDE SEQUENCE [LARGE SCALE GENOMIC DNA]</scope>
    <source>
        <strain evidence="1">UBA9359</strain>
    </source>
</reference>
<sequence>MNIKKIITIGANTANPLPVKRLGYGTMRLPGEQVWGEPENREEAVQILKAKLLKVILIFWTQLIIMEKM</sequence>
<name>A0A3D5J023_9FLAO</name>
<proteinExistence type="predicted"/>
<protein>
    <recommendedName>
        <fullName evidence="3">Aldo/keto reductase</fullName>
    </recommendedName>
</protein>
<organism evidence="1 2">
    <name type="scientific">Zunongwangia profunda</name>
    <dbReference type="NCBI Taxonomy" id="398743"/>
    <lineage>
        <taxon>Bacteria</taxon>
        <taxon>Pseudomonadati</taxon>
        <taxon>Bacteroidota</taxon>
        <taxon>Flavobacteriia</taxon>
        <taxon>Flavobacteriales</taxon>
        <taxon>Flavobacteriaceae</taxon>
        <taxon>Zunongwangia</taxon>
    </lineage>
</organism>